<dbReference type="SUPFAM" id="SSF55811">
    <property type="entry name" value="Nudix"/>
    <property type="match status" value="1"/>
</dbReference>
<dbReference type="OrthoDB" id="4556257at2"/>
<evidence type="ECO:0000313" key="3">
    <source>
        <dbReference type="Proteomes" id="UP000317940"/>
    </source>
</evidence>
<dbReference type="PROSITE" id="PS51462">
    <property type="entry name" value="NUDIX"/>
    <property type="match status" value="1"/>
</dbReference>
<dbReference type="Proteomes" id="UP000317940">
    <property type="component" value="Unassembled WGS sequence"/>
</dbReference>
<feature type="domain" description="Nudix hydrolase" evidence="1">
    <location>
        <begin position="118"/>
        <end position="260"/>
    </location>
</feature>
<accession>A0A561UQF3</accession>
<evidence type="ECO:0000259" key="1">
    <source>
        <dbReference type="PROSITE" id="PS51462"/>
    </source>
</evidence>
<evidence type="ECO:0000313" key="2">
    <source>
        <dbReference type="EMBL" id="TWG01603.1"/>
    </source>
</evidence>
<gene>
    <name evidence="2" type="ORF">FHX73_115504</name>
</gene>
<dbReference type="Gene3D" id="3.90.79.10">
    <property type="entry name" value="Nucleoside Triphosphate Pyrophosphohydrolase"/>
    <property type="match status" value="1"/>
</dbReference>
<comment type="caution">
    <text evidence="2">The sequence shown here is derived from an EMBL/GenBank/DDBJ whole genome shotgun (WGS) entry which is preliminary data.</text>
</comment>
<protein>
    <submittedName>
        <fullName evidence="2">NUDIX domain-containing protein</fullName>
    </submittedName>
</protein>
<dbReference type="AlphaFoldDB" id="A0A561UQF3"/>
<sequence length="279" mass="30202">MCARGGRSGRPATCRSVRGLARRGARACHDGRVNERPVELFEVRRLSLVETPPPEVPPEQLAAMELAWAAAVAENPALFDGPVTTCTGVTGLGSEALEIRWAPIGFRYWALRRVPGARRVGSFFVTVLQTDEHGRLLLGRESASTAAPGRWQLPGGSVEPPEPGRPLDLAALRRHATVELVEEVGIVTPPQALDLRFVTRGRYGSTGVHFRAPARPAAELLDQYALLAAAERAEGREPELERLALIADPAEVALLEGTLVDYLAPVATRFHELERPPGD</sequence>
<reference evidence="2 3" key="1">
    <citation type="submission" date="2019-06" db="EMBL/GenBank/DDBJ databases">
        <title>Sequencing the genomes of 1000 actinobacteria strains.</title>
        <authorList>
            <person name="Klenk H.-P."/>
        </authorList>
    </citation>
    <scope>NUCLEOTIDE SEQUENCE [LARGE SCALE GENOMIC DNA]</scope>
    <source>
        <strain evidence="2 3">DSM 44826</strain>
    </source>
</reference>
<name>A0A561UQF3_9ACTN</name>
<dbReference type="Pfam" id="PF00293">
    <property type="entry name" value="NUDIX"/>
    <property type="match status" value="1"/>
</dbReference>
<dbReference type="InterPro" id="IPR015797">
    <property type="entry name" value="NUDIX_hydrolase-like_dom_sf"/>
</dbReference>
<dbReference type="EMBL" id="VIWT01000001">
    <property type="protein sequence ID" value="TWG01603.1"/>
    <property type="molecule type" value="Genomic_DNA"/>
</dbReference>
<dbReference type="InterPro" id="IPR000086">
    <property type="entry name" value="NUDIX_hydrolase_dom"/>
</dbReference>
<organism evidence="2 3">
    <name type="scientific">Kitasatospora viridis</name>
    <dbReference type="NCBI Taxonomy" id="281105"/>
    <lineage>
        <taxon>Bacteria</taxon>
        <taxon>Bacillati</taxon>
        <taxon>Actinomycetota</taxon>
        <taxon>Actinomycetes</taxon>
        <taxon>Kitasatosporales</taxon>
        <taxon>Streptomycetaceae</taxon>
        <taxon>Kitasatospora</taxon>
    </lineage>
</organism>
<proteinExistence type="predicted"/>
<keyword evidence="3" id="KW-1185">Reference proteome</keyword>